<reference evidence="11 12" key="1">
    <citation type="journal article" date="2014" name="BMC Genomics">
        <title>Comparison of environmental and isolate Sulfobacillus genomes reveals diverse carbon, sulfur, nitrogen, and hydrogen metabolisms.</title>
        <authorList>
            <person name="Justice N.B."/>
            <person name="Norman A."/>
            <person name="Brown C.T."/>
            <person name="Singh A."/>
            <person name="Thomas B.C."/>
            <person name="Banfield J.F."/>
        </authorList>
    </citation>
    <scope>NUCLEOTIDE SEQUENCE [LARGE SCALE GENOMIC DNA]</scope>
    <source>
        <strain evidence="11">AMDSBA3</strain>
    </source>
</reference>
<dbReference type="PANTHER" id="PTHR30034:SF6">
    <property type="entry name" value="YOP PROTEINS TRANSLOCATION PROTEIN Q"/>
    <property type="match status" value="1"/>
</dbReference>
<comment type="caution">
    <text evidence="11">The sequence shown here is derived from an EMBL/GenBank/DDBJ whole genome shotgun (WGS) entry which is preliminary data.</text>
</comment>
<comment type="subcellular location">
    <subcellularLocation>
        <location evidence="1">Bacterial flagellum basal body</location>
    </subcellularLocation>
    <subcellularLocation>
        <location evidence="2">Cell membrane</location>
        <topology evidence="2">Peripheral membrane protein</topology>
    </subcellularLocation>
</comment>
<dbReference type="InterPro" id="IPR028976">
    <property type="entry name" value="CheC-like_sf"/>
</dbReference>
<dbReference type="PANTHER" id="PTHR30034">
    <property type="entry name" value="FLAGELLAR MOTOR SWITCH PROTEIN FLIM"/>
    <property type="match status" value="1"/>
</dbReference>
<keyword evidence="11" id="KW-0969">Cilium</keyword>
<keyword evidence="8" id="KW-0472">Membrane</keyword>
<dbReference type="SUPFAM" id="SSF103039">
    <property type="entry name" value="CheC-like"/>
    <property type="match status" value="1"/>
</dbReference>
<evidence type="ECO:0000256" key="4">
    <source>
        <dbReference type="ARBA" id="ARBA00021898"/>
    </source>
</evidence>
<evidence type="ECO:0000313" key="12">
    <source>
        <dbReference type="Proteomes" id="UP000241848"/>
    </source>
</evidence>
<dbReference type="InterPro" id="IPR001689">
    <property type="entry name" value="Flag_FliM"/>
</dbReference>
<evidence type="ECO:0000259" key="10">
    <source>
        <dbReference type="Pfam" id="PF01052"/>
    </source>
</evidence>
<proteinExistence type="inferred from homology"/>
<dbReference type="Pfam" id="PF01052">
    <property type="entry name" value="FliMN_C"/>
    <property type="match status" value="1"/>
</dbReference>
<sequence length="300" mass="33506">MGLVRDHQTIRPYDFQRPHQLSRGQLDAVTSITATFWRSAANFLSTYLRTPVQLQQLTVQQIPYEEMIAQIRVPAVLGLFQSDPLPGSALIECTPGIAVAMIDRALGGQGAGVEAARRLSEIEQTIVRRIFDRVLVIYGEIWKSLLELQPKLVTMEHNPAFAQIAGEGDLVLISKQQVTIDANRGQFMLVWPYMNIAPLAEAAVRAQLIRDGSLANVELKREDMQRHVESVSIQASVLLGKTELTLGEFDQLKVGDAIILKNRYDQPLTMRLSTQDKFLVLPGRVRGQLAVRVISRKGDE</sequence>
<accession>A0A2T2WMA7</accession>
<dbReference type="GO" id="GO:0071978">
    <property type="term" value="P:bacterial-type flagellum-dependent swarming motility"/>
    <property type="evidence" value="ECO:0007669"/>
    <property type="project" value="TreeGrafter"/>
</dbReference>
<protein>
    <recommendedName>
        <fullName evidence="4">Flagellar motor switch protein FliM</fullName>
    </recommendedName>
</protein>
<dbReference type="Gene3D" id="3.40.1550.10">
    <property type="entry name" value="CheC-like"/>
    <property type="match status" value="1"/>
</dbReference>
<dbReference type="CDD" id="cd17908">
    <property type="entry name" value="FliM"/>
    <property type="match status" value="1"/>
</dbReference>
<dbReference type="Proteomes" id="UP000241848">
    <property type="component" value="Unassembled WGS sequence"/>
</dbReference>
<dbReference type="GO" id="GO:0009425">
    <property type="term" value="C:bacterial-type flagellum basal body"/>
    <property type="evidence" value="ECO:0007669"/>
    <property type="project" value="UniProtKB-SubCell"/>
</dbReference>
<organism evidence="11 12">
    <name type="scientific">Sulfobacillus acidophilus</name>
    <dbReference type="NCBI Taxonomy" id="53633"/>
    <lineage>
        <taxon>Bacteria</taxon>
        <taxon>Bacillati</taxon>
        <taxon>Bacillota</taxon>
        <taxon>Clostridia</taxon>
        <taxon>Eubacteriales</taxon>
        <taxon>Clostridiales Family XVII. Incertae Sedis</taxon>
        <taxon>Sulfobacillus</taxon>
    </lineage>
</organism>
<evidence type="ECO:0000256" key="8">
    <source>
        <dbReference type="ARBA" id="ARBA00023136"/>
    </source>
</evidence>
<dbReference type="GO" id="GO:0003774">
    <property type="term" value="F:cytoskeletal motor activity"/>
    <property type="evidence" value="ECO:0007669"/>
    <property type="project" value="InterPro"/>
</dbReference>
<keyword evidence="11" id="KW-0966">Cell projection</keyword>
<evidence type="ECO:0000256" key="7">
    <source>
        <dbReference type="ARBA" id="ARBA00022779"/>
    </source>
</evidence>
<dbReference type="SUPFAM" id="SSF101801">
    <property type="entry name" value="Surface presentation of antigens (SPOA)"/>
    <property type="match status" value="1"/>
</dbReference>
<evidence type="ECO:0000256" key="1">
    <source>
        <dbReference type="ARBA" id="ARBA00004117"/>
    </source>
</evidence>
<keyword evidence="5" id="KW-1003">Cell membrane</keyword>
<evidence type="ECO:0000256" key="9">
    <source>
        <dbReference type="ARBA" id="ARBA00023143"/>
    </source>
</evidence>
<dbReference type="InterPro" id="IPR036429">
    <property type="entry name" value="SpoA-like_sf"/>
</dbReference>
<dbReference type="PIRSF" id="PIRSF002888">
    <property type="entry name" value="FliM"/>
    <property type="match status" value="1"/>
</dbReference>
<keyword evidence="7" id="KW-0283">Flagellar rotation</keyword>
<evidence type="ECO:0000313" key="11">
    <source>
        <dbReference type="EMBL" id="PSR23368.1"/>
    </source>
</evidence>
<evidence type="ECO:0000256" key="2">
    <source>
        <dbReference type="ARBA" id="ARBA00004202"/>
    </source>
</evidence>
<gene>
    <name evidence="11" type="ORF">C7B45_03380</name>
</gene>
<feature type="domain" description="Flagellar motor switch protein FliN-like C-terminal" evidence="10">
    <location>
        <begin position="227"/>
        <end position="294"/>
    </location>
</feature>
<evidence type="ECO:0000256" key="3">
    <source>
        <dbReference type="ARBA" id="ARBA00011049"/>
    </source>
</evidence>
<dbReference type="InterPro" id="IPR001543">
    <property type="entry name" value="FliN-like_C"/>
</dbReference>
<dbReference type="Pfam" id="PF02154">
    <property type="entry name" value="FliM"/>
    <property type="match status" value="1"/>
</dbReference>
<dbReference type="AlphaFoldDB" id="A0A2T2WMA7"/>
<dbReference type="EMBL" id="PXYV01000006">
    <property type="protein sequence ID" value="PSR23368.1"/>
    <property type="molecule type" value="Genomic_DNA"/>
</dbReference>
<dbReference type="GO" id="GO:0050918">
    <property type="term" value="P:positive chemotaxis"/>
    <property type="evidence" value="ECO:0007669"/>
    <property type="project" value="TreeGrafter"/>
</dbReference>
<evidence type="ECO:0000256" key="5">
    <source>
        <dbReference type="ARBA" id="ARBA00022475"/>
    </source>
</evidence>
<dbReference type="GO" id="GO:0005886">
    <property type="term" value="C:plasma membrane"/>
    <property type="evidence" value="ECO:0007669"/>
    <property type="project" value="UniProtKB-SubCell"/>
</dbReference>
<keyword evidence="9" id="KW-0975">Bacterial flagellum</keyword>
<keyword evidence="6" id="KW-0145">Chemotaxis</keyword>
<comment type="similarity">
    <text evidence="3">Belongs to the FliM family.</text>
</comment>
<keyword evidence="11" id="KW-0282">Flagellum</keyword>
<evidence type="ECO:0000256" key="6">
    <source>
        <dbReference type="ARBA" id="ARBA00022500"/>
    </source>
</evidence>
<dbReference type="Gene3D" id="2.30.330.10">
    <property type="entry name" value="SpoA-like"/>
    <property type="match status" value="1"/>
</dbReference>
<name>A0A2T2WMA7_9FIRM</name>